<evidence type="ECO:0000313" key="2">
    <source>
        <dbReference type="EMBL" id="GAX12998.1"/>
    </source>
</evidence>
<evidence type="ECO:0000256" key="1">
    <source>
        <dbReference type="SAM" id="MobiDB-lite"/>
    </source>
</evidence>
<feature type="region of interest" description="Disordered" evidence="1">
    <location>
        <begin position="175"/>
        <end position="194"/>
    </location>
</feature>
<feature type="region of interest" description="Disordered" evidence="1">
    <location>
        <begin position="1"/>
        <end position="58"/>
    </location>
</feature>
<sequence>MGRAQVLFNQRKGRGRGRGSGRGTGRLDGAKRRISRPKWNAGGKDDENENEEKHDVDSYDFEERLEDEVSLLEANVASQRYVMPTKKEDLEPATLAFSMTDPDQLRKDMNFALKHLSLADRFRIPSRLISAITGEEPDKDVRDDSTAVSSLSSVTAKYCAANALADPVASRLGIQNLPSRPVKPPPEEEPLPKTSGRVSLFGVTATANANAVDQLLNLPEMSGSHVSQGVDTLLKSYDEIEPSATSPASIKVEEDNDDLIMRLRSLPSQDQNDYPRVATATSNEQDKIDEWLKETLNSVDTANITPSESRDKKEEVLEDENLEDWLDSMI</sequence>
<dbReference type="InParanoid" id="A0A1Z5JGU7"/>
<protein>
    <recommendedName>
        <fullName evidence="4">Cell death regulator Aven</fullName>
    </recommendedName>
</protein>
<accession>A0A1Z5JGU7</accession>
<dbReference type="AlphaFoldDB" id="A0A1Z5JGU7"/>
<comment type="caution">
    <text evidence="2">The sequence shown here is derived from an EMBL/GenBank/DDBJ whole genome shotgun (WGS) entry which is preliminary data.</text>
</comment>
<organism evidence="2 3">
    <name type="scientific">Fistulifera solaris</name>
    <name type="common">Oleaginous diatom</name>
    <dbReference type="NCBI Taxonomy" id="1519565"/>
    <lineage>
        <taxon>Eukaryota</taxon>
        <taxon>Sar</taxon>
        <taxon>Stramenopiles</taxon>
        <taxon>Ochrophyta</taxon>
        <taxon>Bacillariophyta</taxon>
        <taxon>Bacillariophyceae</taxon>
        <taxon>Bacillariophycidae</taxon>
        <taxon>Naviculales</taxon>
        <taxon>Naviculaceae</taxon>
        <taxon>Fistulifera</taxon>
    </lineage>
</organism>
<evidence type="ECO:0000313" key="3">
    <source>
        <dbReference type="Proteomes" id="UP000198406"/>
    </source>
</evidence>
<dbReference type="EMBL" id="BDSP01000060">
    <property type="protein sequence ID" value="GAX12998.1"/>
    <property type="molecule type" value="Genomic_DNA"/>
</dbReference>
<gene>
    <name evidence="2" type="ORF">FisN_2Hh487</name>
</gene>
<proteinExistence type="predicted"/>
<name>A0A1Z5JGU7_FISSO</name>
<keyword evidence="3" id="KW-1185">Reference proteome</keyword>
<evidence type="ECO:0008006" key="4">
    <source>
        <dbReference type="Google" id="ProtNLM"/>
    </source>
</evidence>
<dbReference type="Proteomes" id="UP000198406">
    <property type="component" value="Unassembled WGS sequence"/>
</dbReference>
<reference evidence="2 3" key="1">
    <citation type="journal article" date="2015" name="Plant Cell">
        <title>Oil accumulation by the oleaginous diatom Fistulifera solaris as revealed by the genome and transcriptome.</title>
        <authorList>
            <person name="Tanaka T."/>
            <person name="Maeda Y."/>
            <person name="Veluchamy A."/>
            <person name="Tanaka M."/>
            <person name="Abida H."/>
            <person name="Marechal E."/>
            <person name="Bowler C."/>
            <person name="Muto M."/>
            <person name="Sunaga Y."/>
            <person name="Tanaka M."/>
            <person name="Yoshino T."/>
            <person name="Taniguchi T."/>
            <person name="Fukuda Y."/>
            <person name="Nemoto M."/>
            <person name="Matsumoto M."/>
            <person name="Wong P.S."/>
            <person name="Aburatani S."/>
            <person name="Fujibuchi W."/>
        </authorList>
    </citation>
    <scope>NUCLEOTIDE SEQUENCE [LARGE SCALE GENOMIC DNA]</scope>
    <source>
        <strain evidence="2 3">JPCC DA0580</strain>
    </source>
</reference>